<keyword evidence="8" id="KW-1185">Reference proteome</keyword>
<dbReference type="Gene3D" id="2.40.160.50">
    <property type="entry name" value="membrane protein fhac: a member of the omp85/tpsb transporter family"/>
    <property type="match status" value="1"/>
</dbReference>
<keyword evidence="5" id="KW-1133">Transmembrane helix</keyword>
<dbReference type="Gene3D" id="3.40.1090.10">
    <property type="entry name" value="Cytosolic phospholipase A2 catalytic domain"/>
    <property type="match status" value="2"/>
</dbReference>
<evidence type="ECO:0000256" key="5">
    <source>
        <dbReference type="SAM" id="Phobius"/>
    </source>
</evidence>
<protein>
    <submittedName>
        <fullName evidence="7">Patatin</fullName>
    </submittedName>
</protein>
<dbReference type="RefSeq" id="WP_013740045.1">
    <property type="nucleotide sequence ID" value="NC_015436.1"/>
</dbReference>
<keyword evidence="2 4" id="KW-0442">Lipid degradation</keyword>
<evidence type="ECO:0000259" key="6">
    <source>
        <dbReference type="PROSITE" id="PS51635"/>
    </source>
</evidence>
<feature type="active site" description="Nucleophile" evidence="4">
    <location>
        <position position="84"/>
    </location>
</feature>
<dbReference type="InterPro" id="IPR002641">
    <property type="entry name" value="PNPLA_dom"/>
</dbReference>
<dbReference type="Pfam" id="PF01734">
    <property type="entry name" value="Patatin"/>
    <property type="match status" value="1"/>
</dbReference>
<dbReference type="InterPro" id="IPR050301">
    <property type="entry name" value="NTE"/>
</dbReference>
<evidence type="ECO:0000256" key="3">
    <source>
        <dbReference type="ARBA" id="ARBA00023098"/>
    </source>
</evidence>
<dbReference type="GO" id="GO:0016787">
    <property type="term" value="F:hydrolase activity"/>
    <property type="evidence" value="ECO:0007669"/>
    <property type="project" value="UniProtKB-UniRule"/>
</dbReference>
<dbReference type="SUPFAM" id="SSF52151">
    <property type="entry name" value="FabD/lysophospholipase-like"/>
    <property type="match status" value="1"/>
</dbReference>
<keyword evidence="1 4" id="KW-0378">Hydrolase</keyword>
<feature type="transmembrane region" description="Helical" evidence="5">
    <location>
        <begin position="7"/>
        <end position="28"/>
    </location>
</feature>
<dbReference type="HOGENOM" id="CLU_014750_1_0_12"/>
<proteinExistence type="predicted"/>
<feature type="active site" description="Proton acceptor" evidence="4">
    <location>
        <position position="230"/>
    </location>
</feature>
<accession>F4GI52</accession>
<dbReference type="STRING" id="760011.Spico_1446"/>
<dbReference type="PROSITE" id="PS51635">
    <property type="entry name" value="PNPLA"/>
    <property type="match status" value="1"/>
</dbReference>
<organism evidence="7 8">
    <name type="scientific">Parasphaerochaeta coccoides (strain ATCC BAA-1237 / DSM 17374 / SPN1)</name>
    <name type="common">Sphaerochaeta coccoides</name>
    <dbReference type="NCBI Taxonomy" id="760011"/>
    <lineage>
        <taxon>Bacteria</taxon>
        <taxon>Pseudomonadati</taxon>
        <taxon>Spirochaetota</taxon>
        <taxon>Spirochaetia</taxon>
        <taxon>Spirochaetales</taxon>
        <taxon>Sphaerochaetaceae</taxon>
        <taxon>Parasphaerochaeta</taxon>
    </lineage>
</organism>
<keyword evidence="5" id="KW-0812">Transmembrane</keyword>
<feature type="short sequence motif" description="GXGXXG" evidence="4">
    <location>
        <begin position="55"/>
        <end position="60"/>
    </location>
</feature>
<dbReference type="KEGG" id="scc:Spico_1446"/>
<keyword evidence="3 4" id="KW-0443">Lipid metabolism</keyword>
<dbReference type="Proteomes" id="UP000007939">
    <property type="component" value="Chromosome"/>
</dbReference>
<dbReference type="AlphaFoldDB" id="F4GI52"/>
<feature type="domain" description="PNPLA" evidence="6">
    <location>
        <begin position="51"/>
        <end position="243"/>
    </location>
</feature>
<dbReference type="EMBL" id="CP002659">
    <property type="protein sequence ID" value="AEC02650.1"/>
    <property type="molecule type" value="Genomic_DNA"/>
</dbReference>
<sequence length="811" mass="87047">MRPLTCVILKVLRIGFIIFIMTATLFPLGAAQADVARASASSTSKEPVVALVLSGGGARGIAHIAVLEAIEERGIPIDMIVGTSMGALVGCLYSAGYSPQDIRDILAAHDLMAMLTMSPYGDILSTPRAFVFGENNLLSLAFGAKGLGNATGLVGDQALMTLLSSLLSKVSFLDDFTELETPYVAVAMDATTSERIVFDSGSLSAAVRSSISLPLVFPPFLLNDGRLTMDGGYVDNLPVGLAYEYGADLVIACEVNAAQRMKTEDLTSLSAMLIQSMDLVTRINVRTQEKLADLLIYPDLEDVGILDFNKYQEILDKSQKTIETSYTAALDEFARSVEEKGRILVPKDSRRRGTYHDLTAPAVVGVQHWEAIVGEDAVRMDDHGILSRYWKYAGKTLDAATLEQLGHDLEMTKKQGTYMSVFFELRENSISEDKDGGTANKVDLHIVTRKGQEQKSGLGIGLQGSGVLSFMPGQSAVLTLLPAIMADMVLYDVLPEDYRLLLSFHGTDILKVQVGIAYETYVFAQRVQLDLDSALSVELGNIGLYSSRLNPQRLTTFDGRSSFSLGATMIWKSSASLSAGMKLSLTTLGPFRATSGITLGSGLSAERRNTASFVGYLQGAWSTMDYSLLPTSGMRVDGALEAGGMFDPTLSSRGRSLWMARARFVHAIPLGAKFSLSYDAEVALSHGKPSALIDSYFQYGGFDGIPGYGSYLVTDKVSLGTTVRYQIGAGVLPMYLVGAMRLGLRGELPSDPGKTVFFMTQAEHEAFDSAPLTVFDMGFLVGVGLTSPLGDAIFGVGVNLRGGVSLAVGFR</sequence>
<dbReference type="PANTHER" id="PTHR14226">
    <property type="entry name" value="NEUROPATHY TARGET ESTERASE/SWISS CHEESE D.MELANOGASTER"/>
    <property type="match status" value="1"/>
</dbReference>
<dbReference type="GO" id="GO:0016042">
    <property type="term" value="P:lipid catabolic process"/>
    <property type="evidence" value="ECO:0007669"/>
    <property type="project" value="UniProtKB-UniRule"/>
</dbReference>
<evidence type="ECO:0000256" key="4">
    <source>
        <dbReference type="PROSITE-ProRule" id="PRU01161"/>
    </source>
</evidence>
<feature type="short sequence motif" description="DGA/G" evidence="4">
    <location>
        <begin position="230"/>
        <end position="232"/>
    </location>
</feature>
<reference evidence="7 8" key="2">
    <citation type="journal article" date="2012" name="Stand. Genomic Sci.">
        <title>Complete genome sequence of the termite hindgut bacterium Spirochaeta coccoides type strain (SPN1(T)), reclassification in the genus Sphaerochaeta as Sphaerochaeta coccoides comb. nov. and emendations of the family Spirochaetaceae and the genus Sphaerochaeta.</title>
        <authorList>
            <person name="Abt B."/>
            <person name="Han C."/>
            <person name="Scheuner C."/>
            <person name="Lu M."/>
            <person name="Lapidus A."/>
            <person name="Nolan M."/>
            <person name="Lucas S."/>
            <person name="Hammon N."/>
            <person name="Deshpande S."/>
            <person name="Cheng J.F."/>
            <person name="Tapia R."/>
            <person name="Goodwin L.A."/>
            <person name="Pitluck S."/>
            <person name="Liolios K."/>
            <person name="Pagani I."/>
            <person name="Ivanova N."/>
            <person name="Mavromatis K."/>
            <person name="Mikhailova N."/>
            <person name="Huntemann M."/>
            <person name="Pati A."/>
            <person name="Chen A."/>
            <person name="Palaniappan K."/>
            <person name="Land M."/>
            <person name="Hauser L."/>
            <person name="Brambilla E.M."/>
            <person name="Rohde M."/>
            <person name="Spring S."/>
            <person name="Gronow S."/>
            <person name="Goker M."/>
            <person name="Woyke T."/>
            <person name="Bristow J."/>
            <person name="Eisen J.A."/>
            <person name="Markowitz V."/>
            <person name="Hugenholtz P."/>
            <person name="Kyrpides N.C."/>
            <person name="Klenk H.P."/>
            <person name="Detter J.C."/>
        </authorList>
    </citation>
    <scope>NUCLEOTIDE SEQUENCE [LARGE SCALE GENOMIC DNA]</scope>
    <source>
        <strain evidence="8">ATCC BAA-1237 / DSM 17374 / SPN1</strain>
    </source>
</reference>
<evidence type="ECO:0000313" key="8">
    <source>
        <dbReference type="Proteomes" id="UP000007939"/>
    </source>
</evidence>
<keyword evidence="5" id="KW-0472">Membrane</keyword>
<evidence type="ECO:0000256" key="2">
    <source>
        <dbReference type="ARBA" id="ARBA00022963"/>
    </source>
</evidence>
<dbReference type="OrthoDB" id="9770965at2"/>
<evidence type="ECO:0000313" key="7">
    <source>
        <dbReference type="EMBL" id="AEC02650.1"/>
    </source>
</evidence>
<dbReference type="CDD" id="cd07205">
    <property type="entry name" value="Pat_PNPLA6_PNPLA7_NTE1_like"/>
    <property type="match status" value="1"/>
</dbReference>
<dbReference type="PANTHER" id="PTHR14226:SF29">
    <property type="entry name" value="NEUROPATHY TARGET ESTERASE SWS"/>
    <property type="match status" value="1"/>
</dbReference>
<feature type="short sequence motif" description="GXSXG" evidence="4">
    <location>
        <begin position="82"/>
        <end position="86"/>
    </location>
</feature>
<name>F4GI52_PARC1</name>
<dbReference type="InterPro" id="IPR016035">
    <property type="entry name" value="Acyl_Trfase/lysoPLipase"/>
</dbReference>
<dbReference type="eggNOG" id="COG1752">
    <property type="taxonomic scope" value="Bacteria"/>
</dbReference>
<gene>
    <name evidence="7" type="ordered locus">Spico_1446</name>
</gene>
<reference evidence="8" key="1">
    <citation type="submission" date="2011-04" db="EMBL/GenBank/DDBJ databases">
        <title>The complete genome of Spirochaeta coccoides DSM 17374.</title>
        <authorList>
            <person name="Lucas S."/>
            <person name="Copeland A."/>
            <person name="Lapidus A."/>
            <person name="Bruce D."/>
            <person name="Goodwin L."/>
            <person name="Pitluck S."/>
            <person name="Peters L."/>
            <person name="Kyrpides N."/>
            <person name="Mavromatis K."/>
            <person name="Pagani I."/>
            <person name="Ivanova N."/>
            <person name="Ovchinnikova G."/>
            <person name="Lu M."/>
            <person name="Detter J.C."/>
            <person name="Tapia R."/>
            <person name="Han C."/>
            <person name="Land M."/>
            <person name="Hauser L."/>
            <person name="Markowitz V."/>
            <person name="Cheng J.-F."/>
            <person name="Hugenholtz P."/>
            <person name="Woyke T."/>
            <person name="Wu D."/>
            <person name="Spring S."/>
            <person name="Schroeder M."/>
            <person name="Brambilla E."/>
            <person name="Klenk H.-P."/>
            <person name="Eisen J.A."/>
        </authorList>
    </citation>
    <scope>NUCLEOTIDE SEQUENCE [LARGE SCALE GENOMIC DNA]</scope>
    <source>
        <strain evidence="8">ATCC BAA-1237 / DSM 17374 / SPN1</strain>
    </source>
</reference>
<evidence type="ECO:0000256" key="1">
    <source>
        <dbReference type="ARBA" id="ARBA00022801"/>
    </source>
</evidence>